<dbReference type="AlphaFoldDB" id="A0A9D4I8Q1"/>
<proteinExistence type="predicted"/>
<name>A0A9D4I8Q1_DREPO</name>
<dbReference type="EMBL" id="JAIWYP010000010">
    <property type="protein sequence ID" value="KAH3753986.1"/>
    <property type="molecule type" value="Genomic_DNA"/>
</dbReference>
<dbReference type="Proteomes" id="UP000828390">
    <property type="component" value="Unassembled WGS sequence"/>
</dbReference>
<comment type="caution">
    <text evidence="1">The sequence shown here is derived from an EMBL/GenBank/DDBJ whole genome shotgun (WGS) entry which is preliminary data.</text>
</comment>
<evidence type="ECO:0000313" key="1">
    <source>
        <dbReference type="EMBL" id="KAH3753986.1"/>
    </source>
</evidence>
<reference evidence="1" key="1">
    <citation type="journal article" date="2019" name="bioRxiv">
        <title>The Genome of the Zebra Mussel, Dreissena polymorpha: A Resource for Invasive Species Research.</title>
        <authorList>
            <person name="McCartney M.A."/>
            <person name="Auch B."/>
            <person name="Kono T."/>
            <person name="Mallez S."/>
            <person name="Zhang Y."/>
            <person name="Obille A."/>
            <person name="Becker A."/>
            <person name="Abrahante J.E."/>
            <person name="Garbe J."/>
            <person name="Badalamenti J.P."/>
            <person name="Herman A."/>
            <person name="Mangelson H."/>
            <person name="Liachko I."/>
            <person name="Sullivan S."/>
            <person name="Sone E.D."/>
            <person name="Koren S."/>
            <person name="Silverstein K.A.T."/>
            <person name="Beckman K.B."/>
            <person name="Gohl D.M."/>
        </authorList>
    </citation>
    <scope>NUCLEOTIDE SEQUENCE</scope>
    <source>
        <strain evidence="1">Duluth1</strain>
        <tissue evidence="1">Whole animal</tissue>
    </source>
</reference>
<reference evidence="1" key="2">
    <citation type="submission" date="2020-11" db="EMBL/GenBank/DDBJ databases">
        <authorList>
            <person name="McCartney M.A."/>
            <person name="Auch B."/>
            <person name="Kono T."/>
            <person name="Mallez S."/>
            <person name="Becker A."/>
            <person name="Gohl D.M."/>
            <person name="Silverstein K.A.T."/>
            <person name="Koren S."/>
            <person name="Bechman K.B."/>
            <person name="Herman A."/>
            <person name="Abrahante J.E."/>
            <person name="Garbe J."/>
        </authorList>
    </citation>
    <scope>NUCLEOTIDE SEQUENCE</scope>
    <source>
        <strain evidence="1">Duluth1</strain>
        <tissue evidence="1">Whole animal</tissue>
    </source>
</reference>
<gene>
    <name evidence="1" type="ORF">DPMN_188643</name>
</gene>
<evidence type="ECO:0000313" key="2">
    <source>
        <dbReference type="Proteomes" id="UP000828390"/>
    </source>
</evidence>
<accession>A0A9D4I8Q1</accession>
<sequence>MKDALIKLQASLRGDTDICASLQDELKQLGDAIHDIIDTSKLELLFVASIKCQEQIEQSETYKKKNFDKIRSSIAFQPYSDIEHYLSKLSGLGTIEHGVQTLTAQGNQDRVIRLNGKSEYDVSIPSDSHKCFITALCVLPDRLVLVADNSNTKIKLLDEQCRVVNHSDVSAWPHDICQIAPSEFVVTVEDLENTHEVLFITVINNQVVIGRKLKLQHNCVGHSYHQENLFVLSHCVVERSFVETSGTVLYKYTMSGNVVCKLYEDESDTTTGKSHGRFILI</sequence>
<protein>
    <submittedName>
        <fullName evidence="1">Uncharacterized protein</fullName>
    </submittedName>
</protein>
<organism evidence="1 2">
    <name type="scientific">Dreissena polymorpha</name>
    <name type="common">Zebra mussel</name>
    <name type="synonym">Mytilus polymorpha</name>
    <dbReference type="NCBI Taxonomy" id="45954"/>
    <lineage>
        <taxon>Eukaryota</taxon>
        <taxon>Metazoa</taxon>
        <taxon>Spiralia</taxon>
        <taxon>Lophotrochozoa</taxon>
        <taxon>Mollusca</taxon>
        <taxon>Bivalvia</taxon>
        <taxon>Autobranchia</taxon>
        <taxon>Heteroconchia</taxon>
        <taxon>Euheterodonta</taxon>
        <taxon>Imparidentia</taxon>
        <taxon>Neoheterodontei</taxon>
        <taxon>Myida</taxon>
        <taxon>Dreissenoidea</taxon>
        <taxon>Dreissenidae</taxon>
        <taxon>Dreissena</taxon>
    </lineage>
</organism>
<keyword evidence="2" id="KW-1185">Reference proteome</keyword>